<evidence type="ECO:0000313" key="1">
    <source>
        <dbReference type="EMBL" id="EGD10749.1"/>
    </source>
</evidence>
<reference evidence="1 2" key="1">
    <citation type="journal article" date="2011" name="BMC Genomics">
        <title>Comparative genomics reveals diversity among xanthomonads infecting tomato and pepper.</title>
        <authorList>
            <person name="Potnis N."/>
            <person name="Krasileva K."/>
            <person name="Chow V."/>
            <person name="Almeida N.F."/>
            <person name="Patil P.B."/>
            <person name="Ryan R.P."/>
            <person name="Sharlach M."/>
            <person name="Behlau F."/>
            <person name="Dow J.M."/>
            <person name="Momol M.T."/>
            <person name="White F.F."/>
            <person name="Preston J.F."/>
            <person name="Vinatzer B.A."/>
            <person name="Koebnik R."/>
            <person name="Setubal J.C."/>
            <person name="Norman D.J."/>
            <person name="Staskawicz B.J."/>
            <person name="Jones J.B."/>
        </authorList>
    </citation>
    <scope>NUCLEOTIDE SEQUENCE [LARGE SCALE GENOMIC DNA]</scope>
    <source>
        <strain evidence="1 2">ATCC 35937</strain>
    </source>
</reference>
<sequence length="59" mass="6545">MRVKTTIRIGRTIKQTAAFEIMVAPQWKRTMRLWADGPEAGKKGEGTPVIVCVADSQQS</sequence>
<protein>
    <submittedName>
        <fullName evidence="1">Uncharacterized protein</fullName>
    </submittedName>
</protein>
<comment type="caution">
    <text evidence="1">The sequence shown here is derived from an EMBL/GenBank/DDBJ whole genome shotgun (WGS) entry which is preliminary data.</text>
</comment>
<gene>
    <name evidence="1" type="ORF">XVE_0804</name>
</gene>
<dbReference type="AlphaFoldDB" id="F0B9Q0"/>
<dbReference type="EMBL" id="AEQV01000019">
    <property type="protein sequence ID" value="EGD10749.1"/>
    <property type="molecule type" value="Genomic_DNA"/>
</dbReference>
<organism evidence="1 2">
    <name type="scientific">Xanthomonas vesicatoria ATCC 35937</name>
    <dbReference type="NCBI Taxonomy" id="925775"/>
    <lineage>
        <taxon>Bacteria</taxon>
        <taxon>Pseudomonadati</taxon>
        <taxon>Pseudomonadota</taxon>
        <taxon>Gammaproteobacteria</taxon>
        <taxon>Lysobacterales</taxon>
        <taxon>Lysobacteraceae</taxon>
        <taxon>Xanthomonas</taxon>
    </lineage>
</organism>
<accession>F0B9Q0</accession>
<proteinExistence type="predicted"/>
<evidence type="ECO:0000313" key="2">
    <source>
        <dbReference type="Proteomes" id="UP000003299"/>
    </source>
</evidence>
<dbReference type="Proteomes" id="UP000003299">
    <property type="component" value="Unassembled WGS sequence"/>
</dbReference>
<name>F0B9Q0_9XANT</name>